<protein>
    <recommendedName>
        <fullName evidence="10">Holo-[acyl-carrier-protein] synthase</fullName>
        <shortName evidence="10">Holo-ACP synthase</shortName>
        <ecNumber evidence="10">2.7.8.7</ecNumber>
    </recommendedName>
    <alternativeName>
        <fullName evidence="10">4'-phosphopantetheinyl transferase AcpS</fullName>
    </alternativeName>
</protein>
<dbReference type="EC" id="2.7.8.7" evidence="10"/>
<evidence type="ECO:0000256" key="3">
    <source>
        <dbReference type="ARBA" id="ARBA00022723"/>
    </source>
</evidence>
<keyword evidence="13" id="KW-1185">Reference proteome</keyword>
<evidence type="ECO:0000256" key="10">
    <source>
        <dbReference type="HAMAP-Rule" id="MF_00101"/>
    </source>
</evidence>
<evidence type="ECO:0000256" key="9">
    <source>
        <dbReference type="ARBA" id="ARBA00054726"/>
    </source>
</evidence>
<evidence type="ECO:0000313" key="12">
    <source>
        <dbReference type="EMBL" id="ANX04488.1"/>
    </source>
</evidence>
<accession>A0A1B1YUL9</accession>
<evidence type="ECO:0000256" key="1">
    <source>
        <dbReference type="ARBA" id="ARBA00022516"/>
    </source>
</evidence>
<dbReference type="GO" id="GO:0005737">
    <property type="term" value="C:cytoplasm"/>
    <property type="evidence" value="ECO:0007669"/>
    <property type="project" value="UniProtKB-SubCell"/>
</dbReference>
<dbReference type="NCBIfam" id="TIGR00516">
    <property type="entry name" value="acpS"/>
    <property type="match status" value="1"/>
</dbReference>
<dbReference type="GO" id="GO:0000287">
    <property type="term" value="F:magnesium ion binding"/>
    <property type="evidence" value="ECO:0007669"/>
    <property type="project" value="UniProtKB-UniRule"/>
</dbReference>
<dbReference type="STRING" id="1810504.PG2T_10065"/>
<keyword evidence="10" id="KW-0963">Cytoplasm</keyword>
<dbReference type="GO" id="GO:0008897">
    <property type="term" value="F:holo-[acyl-carrier-protein] synthase activity"/>
    <property type="evidence" value="ECO:0007669"/>
    <property type="project" value="UniProtKB-UniRule"/>
</dbReference>
<keyword evidence="4 10" id="KW-0276">Fatty acid metabolism</keyword>
<keyword evidence="7 10" id="KW-0275">Fatty acid biosynthesis</keyword>
<evidence type="ECO:0000313" key="13">
    <source>
        <dbReference type="Proteomes" id="UP000092952"/>
    </source>
</evidence>
<evidence type="ECO:0000256" key="6">
    <source>
        <dbReference type="ARBA" id="ARBA00023098"/>
    </source>
</evidence>
<evidence type="ECO:0000259" key="11">
    <source>
        <dbReference type="Pfam" id="PF01648"/>
    </source>
</evidence>
<comment type="subcellular location">
    <subcellularLocation>
        <location evidence="10">Cytoplasm</location>
    </subcellularLocation>
</comment>
<dbReference type="Pfam" id="PF01648">
    <property type="entry name" value="ACPS"/>
    <property type="match status" value="1"/>
</dbReference>
<sequence>MIAGIGVDIVAVARIARILEQHGDHFARRLLADSEWQDYLASPARAPFMAKRFAAKEAFGKALGTGIADGVTLPQIAVTHDPAGRPLLELSGAAAAHCAHRGIVAWHLSLADERDHAVAMVVLERP</sequence>
<proteinExistence type="inferred from homology"/>
<dbReference type="Proteomes" id="UP000092952">
    <property type="component" value="Chromosome"/>
</dbReference>
<evidence type="ECO:0000256" key="7">
    <source>
        <dbReference type="ARBA" id="ARBA00023160"/>
    </source>
</evidence>
<dbReference type="RefSeq" id="WP_068804777.1">
    <property type="nucleotide sequence ID" value="NZ_CP014671.1"/>
</dbReference>
<dbReference type="GO" id="GO:0006633">
    <property type="term" value="P:fatty acid biosynthetic process"/>
    <property type="evidence" value="ECO:0007669"/>
    <property type="project" value="UniProtKB-UniRule"/>
</dbReference>
<dbReference type="InterPro" id="IPR002582">
    <property type="entry name" value="ACPS"/>
</dbReference>
<comment type="catalytic activity">
    <reaction evidence="8 10">
        <text>apo-[ACP] + CoA = holo-[ACP] + adenosine 3',5'-bisphosphate + H(+)</text>
        <dbReference type="Rhea" id="RHEA:12068"/>
        <dbReference type="Rhea" id="RHEA-COMP:9685"/>
        <dbReference type="Rhea" id="RHEA-COMP:9690"/>
        <dbReference type="ChEBI" id="CHEBI:15378"/>
        <dbReference type="ChEBI" id="CHEBI:29999"/>
        <dbReference type="ChEBI" id="CHEBI:57287"/>
        <dbReference type="ChEBI" id="CHEBI:58343"/>
        <dbReference type="ChEBI" id="CHEBI:64479"/>
        <dbReference type="EC" id="2.7.8.7"/>
    </reaction>
</comment>
<dbReference type="SUPFAM" id="SSF56214">
    <property type="entry name" value="4'-phosphopantetheinyl transferase"/>
    <property type="match status" value="1"/>
</dbReference>
<comment type="function">
    <text evidence="9">Transfers the 4'-phosphopantetheine moiety from coenzyme A to the 'Ser-36' of acyl-carrier-protein.</text>
</comment>
<keyword evidence="1 10" id="KW-0444">Lipid biosynthesis</keyword>
<feature type="domain" description="4'-phosphopantetheinyl transferase" evidence="11">
    <location>
        <begin position="4"/>
        <end position="119"/>
    </location>
</feature>
<dbReference type="KEGG" id="gbi:PG2T_10065"/>
<dbReference type="InterPro" id="IPR008278">
    <property type="entry name" value="4-PPantetheinyl_Trfase_dom"/>
</dbReference>
<comment type="cofactor">
    <cofactor evidence="10">
        <name>Mg(2+)</name>
        <dbReference type="ChEBI" id="CHEBI:18420"/>
    </cofactor>
</comment>
<reference evidence="13" key="1">
    <citation type="submission" date="2016-03" db="EMBL/GenBank/DDBJ databases">
        <title>Complete genome sequence of Solimmundus cernigliae, representing a novel lineage of polycyclic aromatic hydrocarbon degraders within the Gammaproteobacteria.</title>
        <authorList>
            <person name="Singleton D.R."/>
            <person name="Dickey A.N."/>
            <person name="Scholl E.H."/>
            <person name="Wright F.A."/>
            <person name="Aitken M.D."/>
        </authorList>
    </citation>
    <scope>NUCLEOTIDE SEQUENCE [LARGE SCALE GENOMIC DNA]</scope>
    <source>
        <strain evidence="13">TR3.2</strain>
    </source>
</reference>
<keyword evidence="2 10" id="KW-0808">Transferase</keyword>
<dbReference type="HAMAP" id="MF_00101">
    <property type="entry name" value="AcpS"/>
    <property type="match status" value="1"/>
</dbReference>
<evidence type="ECO:0000256" key="5">
    <source>
        <dbReference type="ARBA" id="ARBA00022842"/>
    </source>
</evidence>
<comment type="similarity">
    <text evidence="10">Belongs to the P-Pant transferase superfamily. AcpS family.</text>
</comment>
<organism evidence="12 13">
    <name type="scientific">Immundisolibacter cernigliae</name>
    <dbReference type="NCBI Taxonomy" id="1810504"/>
    <lineage>
        <taxon>Bacteria</taxon>
        <taxon>Pseudomonadati</taxon>
        <taxon>Pseudomonadota</taxon>
        <taxon>Gammaproteobacteria</taxon>
        <taxon>Immundisolibacterales</taxon>
        <taxon>Immundisolibacteraceae</taxon>
        <taxon>Immundisolibacter</taxon>
    </lineage>
</organism>
<dbReference type="OrthoDB" id="517356at2"/>
<dbReference type="FunFam" id="3.90.470.20:FF:000001">
    <property type="entry name" value="Holo-[acyl-carrier-protein] synthase"/>
    <property type="match status" value="1"/>
</dbReference>
<dbReference type="InParanoid" id="A0A1B1YUL9"/>
<keyword evidence="5 10" id="KW-0460">Magnesium</keyword>
<dbReference type="InterPro" id="IPR004568">
    <property type="entry name" value="Ppantetheine-prot_Trfase_dom"/>
</dbReference>
<keyword evidence="3 10" id="KW-0479">Metal-binding</keyword>
<evidence type="ECO:0000256" key="4">
    <source>
        <dbReference type="ARBA" id="ARBA00022832"/>
    </source>
</evidence>
<gene>
    <name evidence="10" type="primary">acpS</name>
    <name evidence="12" type="ORF">PG2T_10065</name>
</gene>
<dbReference type="AlphaFoldDB" id="A0A1B1YUL9"/>
<name>A0A1B1YUL9_9GAMM</name>
<dbReference type="FunCoup" id="A0A1B1YUL9">
    <property type="interactions" value="152"/>
</dbReference>
<feature type="binding site" evidence="10">
    <location>
        <position position="57"/>
    </location>
    <ligand>
        <name>Mg(2+)</name>
        <dbReference type="ChEBI" id="CHEBI:18420"/>
    </ligand>
</feature>
<dbReference type="EMBL" id="CP014671">
    <property type="protein sequence ID" value="ANX04488.1"/>
    <property type="molecule type" value="Genomic_DNA"/>
</dbReference>
<evidence type="ECO:0000256" key="2">
    <source>
        <dbReference type="ARBA" id="ARBA00022679"/>
    </source>
</evidence>
<comment type="function">
    <text evidence="10">Transfers the 4'-phosphopantetheine moiety from coenzyme A to a Ser of acyl-carrier-protein.</text>
</comment>
<feature type="binding site" evidence="10">
    <location>
        <position position="8"/>
    </location>
    <ligand>
        <name>Mg(2+)</name>
        <dbReference type="ChEBI" id="CHEBI:18420"/>
    </ligand>
</feature>
<dbReference type="Gene3D" id="3.90.470.20">
    <property type="entry name" value="4'-phosphopantetheinyl transferase domain"/>
    <property type="match status" value="1"/>
</dbReference>
<dbReference type="NCBIfam" id="TIGR00556">
    <property type="entry name" value="pantethn_trn"/>
    <property type="match status" value="1"/>
</dbReference>
<evidence type="ECO:0000256" key="8">
    <source>
        <dbReference type="ARBA" id="ARBA00050875"/>
    </source>
</evidence>
<keyword evidence="6 10" id="KW-0443">Lipid metabolism</keyword>
<dbReference type="InterPro" id="IPR037143">
    <property type="entry name" value="4-PPantetheinyl_Trfase_dom_sf"/>
</dbReference>